<dbReference type="EMBL" id="BAAADN010000089">
    <property type="protein sequence ID" value="GAA0477421.1"/>
    <property type="molecule type" value="Genomic_DNA"/>
</dbReference>
<dbReference type="AlphaFoldDB" id="A0AAV3SL27"/>
<keyword evidence="2" id="KW-0560">Oxidoreductase</keyword>
<name>A0AAV3SL27_HALDO</name>
<proteinExistence type="inferred from homology"/>
<dbReference type="KEGG" id="hdo:MUK72_01920"/>
<dbReference type="Gene3D" id="3.40.50.720">
    <property type="entry name" value="NAD(P)-binding Rossmann-like Domain"/>
    <property type="match status" value="1"/>
</dbReference>
<feature type="region of interest" description="Disordered" evidence="3">
    <location>
        <begin position="198"/>
        <end position="228"/>
    </location>
</feature>
<dbReference type="FunFam" id="3.40.50.720:FF:000084">
    <property type="entry name" value="Short-chain dehydrogenase reductase"/>
    <property type="match status" value="1"/>
</dbReference>
<dbReference type="RefSeq" id="WP_244703283.1">
    <property type="nucleotide sequence ID" value="NZ_BAAADN010000089.1"/>
</dbReference>
<accession>A0AAV3SL27</accession>
<comment type="similarity">
    <text evidence="1">Belongs to the short-chain dehydrogenases/reductases (SDR) family.</text>
</comment>
<dbReference type="CDD" id="cd05233">
    <property type="entry name" value="SDR_c"/>
    <property type="match status" value="1"/>
</dbReference>
<keyword evidence="6" id="KW-1185">Reference proteome</keyword>
<dbReference type="PANTHER" id="PTHR24321:SF8">
    <property type="entry name" value="ESTRADIOL 17-BETA-DEHYDROGENASE 8-RELATED"/>
    <property type="match status" value="1"/>
</dbReference>
<evidence type="ECO:0000313" key="4">
    <source>
        <dbReference type="EMBL" id="GAA0477421.1"/>
    </source>
</evidence>
<dbReference type="InterPro" id="IPR036291">
    <property type="entry name" value="NAD(P)-bd_dom_sf"/>
</dbReference>
<dbReference type="InterPro" id="IPR002347">
    <property type="entry name" value="SDR_fam"/>
</dbReference>
<dbReference type="Proteomes" id="UP000830542">
    <property type="component" value="Chromosome"/>
</dbReference>
<reference evidence="4" key="3">
    <citation type="submission" date="2023-12" db="EMBL/GenBank/DDBJ databases">
        <authorList>
            <person name="Sun Q."/>
            <person name="Inoue M."/>
        </authorList>
    </citation>
    <scope>NUCLEOTIDE SEQUENCE</scope>
    <source>
        <strain evidence="4">JCM 12289</strain>
    </source>
</reference>
<evidence type="ECO:0000256" key="3">
    <source>
        <dbReference type="SAM" id="MobiDB-lite"/>
    </source>
</evidence>
<dbReference type="Proteomes" id="UP001500962">
    <property type="component" value="Unassembled WGS sequence"/>
</dbReference>
<evidence type="ECO:0000256" key="2">
    <source>
        <dbReference type="ARBA" id="ARBA00023002"/>
    </source>
</evidence>
<organism evidence="4 7">
    <name type="scientific">Halococcus dombrowskii</name>
    <dbReference type="NCBI Taxonomy" id="179637"/>
    <lineage>
        <taxon>Archaea</taxon>
        <taxon>Methanobacteriati</taxon>
        <taxon>Methanobacteriota</taxon>
        <taxon>Stenosarchaea group</taxon>
        <taxon>Halobacteria</taxon>
        <taxon>Halobacteriales</taxon>
        <taxon>Halococcaceae</taxon>
        <taxon>Halococcus</taxon>
    </lineage>
</organism>
<gene>
    <name evidence="4" type="ORF">GCM10008985_37240</name>
    <name evidence="5" type="ORF">MUK72_01920</name>
</gene>
<evidence type="ECO:0000313" key="5">
    <source>
        <dbReference type="EMBL" id="UOO95479.1"/>
    </source>
</evidence>
<evidence type="ECO:0000313" key="7">
    <source>
        <dbReference type="Proteomes" id="UP001500962"/>
    </source>
</evidence>
<dbReference type="GeneID" id="71760566"/>
<dbReference type="PROSITE" id="PS00061">
    <property type="entry name" value="ADH_SHORT"/>
    <property type="match status" value="1"/>
</dbReference>
<dbReference type="InterPro" id="IPR020904">
    <property type="entry name" value="Sc_DH/Rdtase_CS"/>
</dbReference>
<dbReference type="EMBL" id="CP095005">
    <property type="protein sequence ID" value="UOO95479.1"/>
    <property type="molecule type" value="Genomic_DNA"/>
</dbReference>
<dbReference type="PANTHER" id="PTHR24321">
    <property type="entry name" value="DEHYDROGENASES, SHORT CHAIN"/>
    <property type="match status" value="1"/>
</dbReference>
<dbReference type="PRINTS" id="PR00080">
    <property type="entry name" value="SDRFAMILY"/>
</dbReference>
<feature type="compositionally biased region" description="Low complexity" evidence="3">
    <location>
        <begin position="205"/>
        <end position="220"/>
    </location>
</feature>
<dbReference type="SUPFAM" id="SSF51735">
    <property type="entry name" value="NAD(P)-binding Rossmann-fold domains"/>
    <property type="match status" value="1"/>
</dbReference>
<protein>
    <submittedName>
        <fullName evidence="4">SDR family oxidoreductase</fullName>
    </submittedName>
</protein>
<reference evidence="5" key="2">
    <citation type="submission" date="2022-04" db="EMBL/GenBank/DDBJ databases">
        <title>Sequencing and genomic assembly of Halococcus dombrowskii.</title>
        <authorList>
            <person name="Lim S.W."/>
            <person name="MacLea K.S."/>
        </authorList>
    </citation>
    <scope>NUCLEOTIDE SEQUENCE</scope>
    <source>
        <strain evidence="5">H4</strain>
    </source>
</reference>
<sequence length="262" mass="27115">MSALLDGQTAVITGAASGNGRGIARRFAEEGADVVAADIQEEDRLGGQPTHELLEAETDVRAKYVECDVTDRESLESAVGAAEEFGGIDVMVNNAGIIGPQKPLTEVGYEEYRGLMEINLDGVYFGTQAAAAAMIEQEDDGSIVNMASAAGFEGYPNLTPYSTAKGGVRLFSYAAAADLGQHGVRVNSIHPGQIETAMSSEDMASDGSEPSEQSDQSSSGIPLGRPGSPEEVGDVVVFLASDLASYVTGESILIDGGLTNTG</sequence>
<reference evidence="4" key="1">
    <citation type="journal article" date="2014" name="Int. J. Syst. Evol. Microbiol.">
        <title>Complete genome sequence of Corynebacterium casei LMG S-19264T (=DSM 44701T), isolated from a smear-ripened cheese.</title>
        <authorList>
            <consortium name="US DOE Joint Genome Institute (JGI-PGF)"/>
            <person name="Walter F."/>
            <person name="Albersmeier A."/>
            <person name="Kalinowski J."/>
            <person name="Ruckert C."/>
        </authorList>
    </citation>
    <scope>NUCLEOTIDE SEQUENCE</scope>
    <source>
        <strain evidence="4">JCM 12289</strain>
    </source>
</reference>
<evidence type="ECO:0000313" key="6">
    <source>
        <dbReference type="Proteomes" id="UP000830542"/>
    </source>
</evidence>
<evidence type="ECO:0000256" key="1">
    <source>
        <dbReference type="ARBA" id="ARBA00006484"/>
    </source>
</evidence>
<dbReference type="GO" id="GO:0016491">
    <property type="term" value="F:oxidoreductase activity"/>
    <property type="evidence" value="ECO:0007669"/>
    <property type="project" value="UniProtKB-KW"/>
</dbReference>
<dbReference type="Pfam" id="PF13561">
    <property type="entry name" value="adh_short_C2"/>
    <property type="match status" value="1"/>
</dbReference>
<dbReference type="NCBIfam" id="NF005559">
    <property type="entry name" value="PRK07231.1"/>
    <property type="match status" value="1"/>
</dbReference>
<dbReference type="PRINTS" id="PR00081">
    <property type="entry name" value="GDHRDH"/>
</dbReference>